<dbReference type="SUPFAM" id="SSF53613">
    <property type="entry name" value="Ribokinase-like"/>
    <property type="match status" value="1"/>
</dbReference>
<dbReference type="EMBL" id="NHSF01000043">
    <property type="protein sequence ID" value="MBK5930134.1"/>
    <property type="molecule type" value="Genomic_DNA"/>
</dbReference>
<dbReference type="PANTHER" id="PTHR43085:SF1">
    <property type="entry name" value="PSEUDOURIDINE KINASE-RELATED"/>
    <property type="match status" value="1"/>
</dbReference>
<gene>
    <name evidence="7" type="ORF">CCR82_06245</name>
</gene>
<proteinExistence type="inferred from homology"/>
<dbReference type="PROSITE" id="PS00583">
    <property type="entry name" value="PFKB_KINASES_1"/>
    <property type="match status" value="1"/>
</dbReference>
<dbReference type="Proteomes" id="UP001296967">
    <property type="component" value="Unassembled WGS sequence"/>
</dbReference>
<evidence type="ECO:0000256" key="1">
    <source>
        <dbReference type="ARBA" id="ARBA00010688"/>
    </source>
</evidence>
<comment type="caution">
    <text evidence="7">The sequence shown here is derived from an EMBL/GenBank/DDBJ whole genome shotgun (WGS) entry which is preliminary data.</text>
</comment>
<keyword evidence="8" id="KW-1185">Reference proteome</keyword>
<dbReference type="InterPro" id="IPR002173">
    <property type="entry name" value="Carboh/pur_kinase_PfkB_CS"/>
</dbReference>
<feature type="domain" description="Carbohydrate kinase PfkB" evidence="6">
    <location>
        <begin position="26"/>
        <end position="286"/>
    </location>
</feature>
<keyword evidence="4 7" id="KW-0418">Kinase</keyword>
<name>A0AAJ0XEQ3_HALSE</name>
<dbReference type="RefSeq" id="WP_201244553.1">
    <property type="nucleotide sequence ID" value="NZ_NHSF01000043.1"/>
</dbReference>
<evidence type="ECO:0000256" key="3">
    <source>
        <dbReference type="ARBA" id="ARBA00022741"/>
    </source>
</evidence>
<dbReference type="Gene3D" id="3.40.1190.20">
    <property type="match status" value="1"/>
</dbReference>
<evidence type="ECO:0000256" key="2">
    <source>
        <dbReference type="ARBA" id="ARBA00022679"/>
    </source>
</evidence>
<reference evidence="7" key="1">
    <citation type="submission" date="2017-05" db="EMBL/GenBank/DDBJ databases">
        <authorList>
            <person name="Imhoff J.F."/>
            <person name="Rahn T."/>
            <person name="Kuenzel S."/>
            <person name="Neulinger S.C."/>
        </authorList>
    </citation>
    <scope>NUCLEOTIDE SEQUENCE</scope>
    <source>
        <strain evidence="7">DSM 4395</strain>
    </source>
</reference>
<dbReference type="GO" id="GO:0016301">
    <property type="term" value="F:kinase activity"/>
    <property type="evidence" value="ECO:0007669"/>
    <property type="project" value="UniProtKB-KW"/>
</dbReference>
<dbReference type="CDD" id="cd01167">
    <property type="entry name" value="bac_FRK"/>
    <property type="match status" value="1"/>
</dbReference>
<dbReference type="PANTHER" id="PTHR43085">
    <property type="entry name" value="HEXOKINASE FAMILY MEMBER"/>
    <property type="match status" value="1"/>
</dbReference>
<dbReference type="InterPro" id="IPR029056">
    <property type="entry name" value="Ribokinase-like"/>
</dbReference>
<dbReference type="GO" id="GO:0005524">
    <property type="term" value="F:ATP binding"/>
    <property type="evidence" value="ECO:0007669"/>
    <property type="project" value="UniProtKB-KW"/>
</dbReference>
<evidence type="ECO:0000313" key="7">
    <source>
        <dbReference type="EMBL" id="MBK5930134.1"/>
    </source>
</evidence>
<accession>A0AAJ0XEQ3</accession>
<evidence type="ECO:0000256" key="5">
    <source>
        <dbReference type="ARBA" id="ARBA00022840"/>
    </source>
</evidence>
<dbReference type="InterPro" id="IPR050306">
    <property type="entry name" value="PfkB_Carbo_kinase"/>
</dbReference>
<evidence type="ECO:0000313" key="8">
    <source>
        <dbReference type="Proteomes" id="UP001296967"/>
    </source>
</evidence>
<dbReference type="Pfam" id="PF00294">
    <property type="entry name" value="PfkB"/>
    <property type="match status" value="1"/>
</dbReference>
<protein>
    <submittedName>
        <fullName evidence="7">Carbohydrate kinase</fullName>
    </submittedName>
</protein>
<reference evidence="7" key="2">
    <citation type="journal article" date="2020" name="Microorganisms">
        <title>Osmotic Adaptation and Compatible Solute Biosynthesis of Phototrophic Bacteria as Revealed from Genome Analyses.</title>
        <authorList>
            <person name="Imhoff J.F."/>
            <person name="Rahn T."/>
            <person name="Kunzel S."/>
            <person name="Keller A."/>
            <person name="Neulinger S.C."/>
        </authorList>
    </citation>
    <scope>NUCLEOTIDE SEQUENCE</scope>
    <source>
        <strain evidence="7">DSM 4395</strain>
    </source>
</reference>
<evidence type="ECO:0000256" key="4">
    <source>
        <dbReference type="ARBA" id="ARBA00022777"/>
    </source>
</evidence>
<sequence>MPFDHQQPPLVFGEALFDCFPDGAEVLGGAPFNVAWHLAAFGLNPVFLSRVGEDALGERIDAAMREQGMTTLGLQRDPVHPTGTVQVSLSNGEPSYEIVPDCAYDHIDAAALPPLPEQALLYHGSLALRQADSADALRALCGRIAPAVFLDVNLREPWWRKEQLVELLEAATWVKLNADELSLLAPDGQAEAGDDIETRARRVLERYALEAVFATLGAEGACAVGADGTLSRIAPAGDIEVVDAVGAGDGFASVLILGLMRRWPLPQTLERAQAFASAIVGQRGATVRDAAFYQPFLADWGLAGA</sequence>
<keyword evidence="2" id="KW-0808">Transferase</keyword>
<evidence type="ECO:0000259" key="6">
    <source>
        <dbReference type="Pfam" id="PF00294"/>
    </source>
</evidence>
<dbReference type="InterPro" id="IPR011611">
    <property type="entry name" value="PfkB_dom"/>
</dbReference>
<keyword evidence="3" id="KW-0547">Nucleotide-binding</keyword>
<keyword evidence="5" id="KW-0067">ATP-binding</keyword>
<comment type="similarity">
    <text evidence="1">Belongs to the carbohydrate kinase PfkB family.</text>
</comment>
<dbReference type="AlphaFoldDB" id="A0AAJ0XEQ3"/>
<organism evidence="7 8">
    <name type="scientific">Halochromatium salexigens</name>
    <name type="common">Chromatium salexigens</name>
    <dbReference type="NCBI Taxonomy" id="49447"/>
    <lineage>
        <taxon>Bacteria</taxon>
        <taxon>Pseudomonadati</taxon>
        <taxon>Pseudomonadota</taxon>
        <taxon>Gammaproteobacteria</taxon>
        <taxon>Chromatiales</taxon>
        <taxon>Chromatiaceae</taxon>
        <taxon>Halochromatium</taxon>
    </lineage>
</organism>